<organism evidence="5 6">
    <name type="scientific">Jimgerdemannia flammicorona</name>
    <dbReference type="NCBI Taxonomy" id="994334"/>
    <lineage>
        <taxon>Eukaryota</taxon>
        <taxon>Fungi</taxon>
        <taxon>Fungi incertae sedis</taxon>
        <taxon>Mucoromycota</taxon>
        <taxon>Mucoromycotina</taxon>
        <taxon>Endogonomycetes</taxon>
        <taxon>Endogonales</taxon>
        <taxon>Endogonaceae</taxon>
        <taxon>Jimgerdemannia</taxon>
    </lineage>
</organism>
<comment type="subcellular location">
    <subcellularLocation>
        <location evidence="1">Secreted</location>
    </subcellularLocation>
</comment>
<keyword evidence="5" id="KW-0575">Peroxidase</keyword>
<reference evidence="5 6" key="1">
    <citation type="journal article" date="2018" name="New Phytol.">
        <title>Phylogenomics of Endogonaceae and evolution of mycorrhizas within Mucoromycota.</title>
        <authorList>
            <person name="Chang Y."/>
            <person name="Desiro A."/>
            <person name="Na H."/>
            <person name="Sandor L."/>
            <person name="Lipzen A."/>
            <person name="Clum A."/>
            <person name="Barry K."/>
            <person name="Grigoriev I.V."/>
            <person name="Martin F.M."/>
            <person name="Stajich J.E."/>
            <person name="Smith M.E."/>
            <person name="Bonito G."/>
            <person name="Spatafora J.W."/>
        </authorList>
    </citation>
    <scope>NUCLEOTIDE SEQUENCE [LARGE SCALE GENOMIC DNA]</scope>
    <source>
        <strain evidence="5 6">AD002</strain>
    </source>
</reference>
<dbReference type="InterPro" id="IPR019791">
    <property type="entry name" value="Haem_peroxidase_animal"/>
</dbReference>
<dbReference type="GO" id="GO:0020037">
    <property type="term" value="F:heme binding"/>
    <property type="evidence" value="ECO:0007669"/>
    <property type="project" value="InterPro"/>
</dbReference>
<dbReference type="Pfam" id="PF03098">
    <property type="entry name" value="An_peroxidase"/>
    <property type="match status" value="1"/>
</dbReference>
<dbReference type="GO" id="GO:0046872">
    <property type="term" value="F:metal ion binding"/>
    <property type="evidence" value="ECO:0007669"/>
    <property type="project" value="UniProtKB-KW"/>
</dbReference>
<sequence length="519" mass="57196">MKPQFLNHDLENNKLPPLTDLSDVVPIANVTNDPVFHCTPPGTNNSNPFNPANDCFQRVRKSLGVVVNGQFEVINHNNAWVDLSTIYSENATQSDALRTHQDGMLRLRDWTVDGGGYANFTTTVKNTLVSQADTGSVVDGDIGAVIDPQILMVSGDIRASQDIPLTIMHVVWVREHNYQATRYRTLFPSATDEQLFQLARRYTIGEFQKVVYEEFLPAILCRPLSPYKGYNSSVATDTSTAFATGAFRYGHTVSRDFDMYDGCSPNGDTLLSMYDNATALSVNPTRLLFQGQVFVLGIPGSTALDYPPARILALMGGRHGDGLDNLISSMVRQRTARFDTLIPNTLRNIPANADLFAIDIYRGRNNGLPNYNNHRTYYHPQGSIYNNPACSSTADVDSDACWAVLTSNKTLAAQLKNLYGKVNKVDALVGMIAEDLNGAYLGPTVVGVIVDEFTRKRDGDRFFYENDCYFSSEEISAIKSTSFRDIIQRNTGVTGLPANVFLTTEGTNTGSPRSTHCTA</sequence>
<evidence type="ECO:0000256" key="2">
    <source>
        <dbReference type="ARBA" id="ARBA00022525"/>
    </source>
</evidence>
<dbReference type="InterPro" id="IPR037120">
    <property type="entry name" value="Haem_peroxidase_sf_animal"/>
</dbReference>
<dbReference type="InterPro" id="IPR010255">
    <property type="entry name" value="Haem_peroxidase_sf"/>
</dbReference>
<comment type="caution">
    <text evidence="5">The sequence shown here is derived from an EMBL/GenBank/DDBJ whole genome shotgun (WGS) entry which is preliminary data.</text>
</comment>
<dbReference type="EMBL" id="RBNJ01022410">
    <property type="protein sequence ID" value="RUS18280.1"/>
    <property type="molecule type" value="Genomic_DNA"/>
</dbReference>
<dbReference type="SUPFAM" id="SSF48113">
    <property type="entry name" value="Heme-dependent peroxidases"/>
    <property type="match status" value="1"/>
</dbReference>
<dbReference type="GO" id="GO:0005576">
    <property type="term" value="C:extracellular region"/>
    <property type="evidence" value="ECO:0007669"/>
    <property type="project" value="UniProtKB-SubCell"/>
</dbReference>
<dbReference type="Proteomes" id="UP000274822">
    <property type="component" value="Unassembled WGS sequence"/>
</dbReference>
<dbReference type="PANTHER" id="PTHR11475:SF4">
    <property type="entry name" value="CHORION PEROXIDASE"/>
    <property type="match status" value="1"/>
</dbReference>
<accession>A0A433PLF9</accession>
<gene>
    <name evidence="5" type="ORF">BC938DRAFT_476027</name>
</gene>
<evidence type="ECO:0000313" key="6">
    <source>
        <dbReference type="Proteomes" id="UP000274822"/>
    </source>
</evidence>
<dbReference type="Gene3D" id="1.10.640.10">
    <property type="entry name" value="Haem peroxidase domain superfamily, animal type"/>
    <property type="match status" value="1"/>
</dbReference>
<name>A0A433PLF9_9FUNG</name>
<dbReference type="GO" id="GO:0006979">
    <property type="term" value="P:response to oxidative stress"/>
    <property type="evidence" value="ECO:0007669"/>
    <property type="project" value="InterPro"/>
</dbReference>
<evidence type="ECO:0000313" key="5">
    <source>
        <dbReference type="EMBL" id="RUS18280.1"/>
    </source>
</evidence>
<dbReference type="PANTHER" id="PTHR11475">
    <property type="entry name" value="OXIDASE/PEROXIDASE"/>
    <property type="match status" value="1"/>
</dbReference>
<dbReference type="AlphaFoldDB" id="A0A433PLF9"/>
<keyword evidence="3" id="KW-0325">Glycoprotein</keyword>
<dbReference type="GO" id="GO:0004601">
    <property type="term" value="F:peroxidase activity"/>
    <property type="evidence" value="ECO:0007669"/>
    <property type="project" value="UniProtKB-KW"/>
</dbReference>
<evidence type="ECO:0000256" key="3">
    <source>
        <dbReference type="ARBA" id="ARBA00023180"/>
    </source>
</evidence>
<keyword evidence="4" id="KW-0349">Heme</keyword>
<keyword evidence="6" id="KW-1185">Reference proteome</keyword>
<feature type="binding site" description="axial binding residue" evidence="4">
    <location>
        <position position="251"/>
    </location>
    <ligand>
        <name>heme b</name>
        <dbReference type="ChEBI" id="CHEBI:60344"/>
    </ligand>
    <ligandPart>
        <name>Fe</name>
        <dbReference type="ChEBI" id="CHEBI:18248"/>
    </ligandPart>
</feature>
<proteinExistence type="predicted"/>
<evidence type="ECO:0000256" key="1">
    <source>
        <dbReference type="ARBA" id="ARBA00004613"/>
    </source>
</evidence>
<protein>
    <submittedName>
        <fullName evidence="5">Heme peroxidase</fullName>
    </submittedName>
</protein>
<keyword evidence="5" id="KW-0560">Oxidoreductase</keyword>
<evidence type="ECO:0000256" key="4">
    <source>
        <dbReference type="PIRSR" id="PIRSR619791-2"/>
    </source>
</evidence>
<keyword evidence="4" id="KW-0408">Iron</keyword>
<dbReference type="PRINTS" id="PR00457">
    <property type="entry name" value="ANPEROXIDASE"/>
</dbReference>
<keyword evidence="2" id="KW-0964">Secreted</keyword>
<dbReference type="PROSITE" id="PS50292">
    <property type="entry name" value="PEROXIDASE_3"/>
    <property type="match status" value="1"/>
</dbReference>
<keyword evidence="4" id="KW-0479">Metal-binding</keyword>